<evidence type="ECO:0000313" key="2">
    <source>
        <dbReference type="Proteomes" id="UP000054783"/>
    </source>
</evidence>
<comment type="caution">
    <text evidence="1">The sequence shown here is derived from an EMBL/GenBank/DDBJ whole genome shotgun (WGS) entry which is preliminary data.</text>
</comment>
<dbReference type="AlphaFoldDB" id="A0A0V1A537"/>
<reference evidence="1 2" key="1">
    <citation type="submission" date="2015-01" db="EMBL/GenBank/DDBJ databases">
        <title>Evolution of Trichinella species and genotypes.</title>
        <authorList>
            <person name="Korhonen P.K."/>
            <person name="Edoardo P."/>
            <person name="Giuseppe L.R."/>
            <person name="Gasser R.B."/>
        </authorList>
    </citation>
    <scope>NUCLEOTIDE SEQUENCE [LARGE SCALE GENOMIC DNA]</scope>
    <source>
        <strain evidence="1">ISS2496</strain>
    </source>
</reference>
<evidence type="ECO:0000313" key="1">
    <source>
        <dbReference type="EMBL" id="KRY19912.1"/>
    </source>
</evidence>
<keyword evidence="2" id="KW-1185">Reference proteome</keyword>
<dbReference type="EMBL" id="JYDQ01000030">
    <property type="protein sequence ID" value="KRY19912.1"/>
    <property type="molecule type" value="Genomic_DNA"/>
</dbReference>
<organism evidence="1 2">
    <name type="scientific">Trichinella patagoniensis</name>
    <dbReference type="NCBI Taxonomy" id="990121"/>
    <lineage>
        <taxon>Eukaryota</taxon>
        <taxon>Metazoa</taxon>
        <taxon>Ecdysozoa</taxon>
        <taxon>Nematoda</taxon>
        <taxon>Enoplea</taxon>
        <taxon>Dorylaimia</taxon>
        <taxon>Trichinellida</taxon>
        <taxon>Trichinellidae</taxon>
        <taxon>Trichinella</taxon>
    </lineage>
</organism>
<protein>
    <submittedName>
        <fullName evidence="1">Uncharacterized protein</fullName>
    </submittedName>
</protein>
<dbReference type="Proteomes" id="UP000054783">
    <property type="component" value="Unassembled WGS sequence"/>
</dbReference>
<name>A0A0V1A537_9BILA</name>
<accession>A0A0V1A537</accession>
<sequence length="69" mass="7678">MRASYNVSLLIAKTRKAHTVSEKLILLAVNVVLHTVPSTSELILPAEEFSDIEEDILEIKDAPELSPDY</sequence>
<gene>
    <name evidence="1" type="ORF">T12_6488</name>
</gene>
<proteinExistence type="predicted"/>